<comment type="similarity">
    <text evidence="1">Belongs to the flavin-dependent halogenase family.</text>
</comment>
<dbReference type="Gene3D" id="3.30.9.100">
    <property type="match status" value="1"/>
</dbReference>
<evidence type="ECO:0000313" key="3">
    <source>
        <dbReference type="EMBL" id="CAG8653188.1"/>
    </source>
</evidence>
<dbReference type="AlphaFoldDB" id="A0A9N9H349"/>
<sequence length="431" mass="49948">MIVNYDDQEHSFKPYEQSYDVIIIGGGIAGSSFAIRISQLFDSVSTFKKILIIEEKSKNLKTFKVGESLPGEAKPVLHSLGVLEKVNNDTIQGKHLFCYGNNSVWGSNNLNGINSIFNPYGNGFHLDRLLFEETLLETLESQYGHIVKVIHGFNVTRSDFQEDKKFWEITISKCSSLNDDECEMQKKVYGKILVDASGRRCCIRKYMPSLKRQSFDKLLAFACLFESAYLNGLKDNDHHTLIEPCYYGWIQTSRLPNNQRIVLFFTDDDLVKQLPRKIRAVDEFVEFLRENSFNINKILKEFDYAPIKNRVMCMAANSEVLSEFASIKNQWIALGDSAISFDPLSSQGILTALYNSKFGAEATFFQFFYNKRPKGSGNKSNENIDDNIQPFDIYTDKFTQILNNYKEEKKYFYNKEQRWTDSLFWKRRHFE</sequence>
<reference evidence="3" key="1">
    <citation type="submission" date="2021-06" db="EMBL/GenBank/DDBJ databases">
        <authorList>
            <person name="Kallberg Y."/>
            <person name="Tangrot J."/>
            <person name="Rosling A."/>
        </authorList>
    </citation>
    <scope>NUCLEOTIDE SEQUENCE</scope>
    <source>
        <strain evidence="3">FL966</strain>
    </source>
</reference>
<dbReference type="InterPro" id="IPR050816">
    <property type="entry name" value="Flavin-dep_Halogenase_NPB"/>
</dbReference>
<protein>
    <submittedName>
        <fullName evidence="3">13572_t:CDS:1</fullName>
    </submittedName>
</protein>
<dbReference type="SUPFAM" id="SSF51905">
    <property type="entry name" value="FAD/NAD(P)-binding domain"/>
    <property type="match status" value="1"/>
</dbReference>
<name>A0A9N9H349_9GLOM</name>
<keyword evidence="2" id="KW-0560">Oxidoreductase</keyword>
<dbReference type="EMBL" id="CAJVQA010007205">
    <property type="protein sequence ID" value="CAG8653188.1"/>
    <property type="molecule type" value="Genomic_DNA"/>
</dbReference>
<keyword evidence="4" id="KW-1185">Reference proteome</keyword>
<evidence type="ECO:0000256" key="2">
    <source>
        <dbReference type="ARBA" id="ARBA00023002"/>
    </source>
</evidence>
<organism evidence="3 4">
    <name type="scientific">Cetraspora pellucida</name>
    <dbReference type="NCBI Taxonomy" id="1433469"/>
    <lineage>
        <taxon>Eukaryota</taxon>
        <taxon>Fungi</taxon>
        <taxon>Fungi incertae sedis</taxon>
        <taxon>Mucoromycota</taxon>
        <taxon>Glomeromycotina</taxon>
        <taxon>Glomeromycetes</taxon>
        <taxon>Diversisporales</taxon>
        <taxon>Gigasporaceae</taxon>
        <taxon>Cetraspora</taxon>
    </lineage>
</organism>
<dbReference type="PANTHER" id="PTHR43747">
    <property type="entry name" value="FAD-BINDING PROTEIN"/>
    <property type="match status" value="1"/>
</dbReference>
<dbReference type="Gene3D" id="3.50.50.60">
    <property type="entry name" value="FAD/NAD(P)-binding domain"/>
    <property type="match status" value="1"/>
</dbReference>
<evidence type="ECO:0000313" key="4">
    <source>
        <dbReference type="Proteomes" id="UP000789759"/>
    </source>
</evidence>
<dbReference type="PANTHER" id="PTHR43747:SF5">
    <property type="entry name" value="FAD-BINDING DOMAIN-CONTAINING PROTEIN"/>
    <property type="match status" value="1"/>
</dbReference>
<proteinExistence type="inferred from homology"/>
<evidence type="ECO:0000256" key="1">
    <source>
        <dbReference type="ARBA" id="ARBA00005706"/>
    </source>
</evidence>
<dbReference type="GO" id="GO:0016491">
    <property type="term" value="F:oxidoreductase activity"/>
    <property type="evidence" value="ECO:0007669"/>
    <property type="project" value="UniProtKB-KW"/>
</dbReference>
<gene>
    <name evidence="3" type="ORF">CPELLU_LOCUS9439</name>
</gene>
<dbReference type="InterPro" id="IPR036188">
    <property type="entry name" value="FAD/NAD-bd_sf"/>
</dbReference>
<dbReference type="Proteomes" id="UP000789759">
    <property type="component" value="Unassembled WGS sequence"/>
</dbReference>
<dbReference type="OrthoDB" id="2647594at2759"/>
<comment type="caution">
    <text evidence="3">The sequence shown here is derived from an EMBL/GenBank/DDBJ whole genome shotgun (WGS) entry which is preliminary data.</text>
</comment>
<accession>A0A9N9H349</accession>